<proteinExistence type="inferred from homology"/>
<organism evidence="5 6">
    <name type="scientific">Zingiber officinale</name>
    <name type="common">Ginger</name>
    <name type="synonym">Amomum zingiber</name>
    <dbReference type="NCBI Taxonomy" id="94328"/>
    <lineage>
        <taxon>Eukaryota</taxon>
        <taxon>Viridiplantae</taxon>
        <taxon>Streptophyta</taxon>
        <taxon>Embryophyta</taxon>
        <taxon>Tracheophyta</taxon>
        <taxon>Spermatophyta</taxon>
        <taxon>Magnoliopsida</taxon>
        <taxon>Liliopsida</taxon>
        <taxon>Zingiberales</taxon>
        <taxon>Zingiberaceae</taxon>
        <taxon>Zingiber</taxon>
    </lineage>
</organism>
<evidence type="ECO:0000256" key="4">
    <source>
        <dbReference type="SAM" id="MobiDB-lite"/>
    </source>
</evidence>
<feature type="region of interest" description="Disordered" evidence="4">
    <location>
        <begin position="251"/>
        <end position="301"/>
    </location>
</feature>
<accession>A0A8J5I0Q6</accession>
<name>A0A8J5I0Q6_ZINOF</name>
<feature type="compositionally biased region" description="Gly residues" evidence="4">
    <location>
        <begin position="55"/>
        <end position="78"/>
    </location>
</feature>
<feature type="compositionally biased region" description="Acidic residues" evidence="4">
    <location>
        <begin position="274"/>
        <end position="289"/>
    </location>
</feature>
<sequence length="487" mass="54065">METKRQSEQKGRIRAIMKIEKEKHLTALRPREHEHEEEVEEARPMSRRRDRRGAEGFGRGGAEEGFGVVGFVRGGYLGGDKRLGKKEDPLKAGVAATPESRGSSDAPQRQSPRAPLHLRSTACSEANNAHRRVAAADGSPKVSPRGGSQEQRKRSTRAAELETKLRETQAELKKLREQLAVAEAAKREVERALVKVKVRVPAAALAKKRKEEEVALSQGSRPEGVRQNETMEESVTSLATMDVFEVLVPAESVPTEDEADSKQEITMVDKTETNENDETISAAGEEEEEGEKKEDGKKREDEEVGFWKAKLLEKEKEVAILLEENVIFKTRAEEEAQRIAESSRSKQEEFTARLNSVEEQLKESKTNEKQLAAQLETAEGAKATLEMELKRLKVQTEQWRKAAEAAASALATGDAASGDETGGRRVAERCRSMDKQHLGVGYDSWASPLADQDYVYEEDGAGGSRGGRRKAAGVRMFGNLWKKNQYK</sequence>
<protein>
    <recommendedName>
        <fullName evidence="7">Interactor of constitutive active ROPs 1</fullName>
    </recommendedName>
</protein>
<evidence type="ECO:0000313" key="5">
    <source>
        <dbReference type="EMBL" id="KAG6533304.1"/>
    </source>
</evidence>
<dbReference type="PANTHER" id="PTHR34224:SF2">
    <property type="entry name" value="INTERACTOR OF CONSTITUTIVE ACTIVE ROPS 4"/>
    <property type="match status" value="1"/>
</dbReference>
<dbReference type="AlphaFoldDB" id="A0A8J5I0Q6"/>
<evidence type="ECO:0000256" key="1">
    <source>
        <dbReference type="ARBA" id="ARBA00009778"/>
    </source>
</evidence>
<feature type="compositionally biased region" description="Basic and acidic residues" evidence="4">
    <location>
        <begin position="260"/>
        <end position="273"/>
    </location>
</feature>
<dbReference type="EMBL" id="JACMSC010000002">
    <property type="protein sequence ID" value="KAG6533304.1"/>
    <property type="molecule type" value="Genomic_DNA"/>
</dbReference>
<keyword evidence="6" id="KW-1185">Reference proteome</keyword>
<evidence type="ECO:0000256" key="3">
    <source>
        <dbReference type="SAM" id="Coils"/>
    </source>
</evidence>
<evidence type="ECO:0008006" key="7">
    <source>
        <dbReference type="Google" id="ProtNLM"/>
    </source>
</evidence>
<evidence type="ECO:0000256" key="2">
    <source>
        <dbReference type="ARBA" id="ARBA00023054"/>
    </source>
</evidence>
<dbReference type="InterPro" id="IPR029688">
    <property type="entry name" value="ICR"/>
</dbReference>
<reference evidence="5 6" key="1">
    <citation type="submission" date="2020-08" db="EMBL/GenBank/DDBJ databases">
        <title>Plant Genome Project.</title>
        <authorList>
            <person name="Zhang R.-G."/>
        </authorList>
    </citation>
    <scope>NUCLEOTIDE SEQUENCE [LARGE SCALE GENOMIC DNA]</scope>
    <source>
        <tissue evidence="5">Rhizome</tissue>
    </source>
</reference>
<dbReference type="Proteomes" id="UP000734854">
    <property type="component" value="Unassembled WGS sequence"/>
</dbReference>
<feature type="region of interest" description="Disordered" evidence="4">
    <location>
        <begin position="1"/>
        <end position="165"/>
    </location>
</feature>
<feature type="region of interest" description="Disordered" evidence="4">
    <location>
        <begin position="204"/>
        <end position="234"/>
    </location>
</feature>
<feature type="coiled-coil region" evidence="3">
    <location>
        <begin position="329"/>
        <end position="402"/>
    </location>
</feature>
<feature type="compositionally biased region" description="Basic and acidic residues" evidence="4">
    <location>
        <begin position="290"/>
        <end position="301"/>
    </location>
</feature>
<feature type="compositionally biased region" description="Basic and acidic residues" evidence="4">
    <location>
        <begin position="150"/>
        <end position="165"/>
    </location>
</feature>
<dbReference type="PANTHER" id="PTHR34224">
    <property type="entry name" value="INTERACTOR OF CONSTITUTIVE ACTIVE ROPS 2, CHLOROPLASTIC-RELATED"/>
    <property type="match status" value="1"/>
</dbReference>
<evidence type="ECO:0000313" key="6">
    <source>
        <dbReference type="Proteomes" id="UP000734854"/>
    </source>
</evidence>
<gene>
    <name evidence="5" type="ORF">ZIOFF_007171</name>
</gene>
<keyword evidence="2 3" id="KW-0175">Coiled coil</keyword>
<comment type="similarity">
    <text evidence="1">Belongs to the ICR family.</text>
</comment>
<comment type="caution">
    <text evidence="5">The sequence shown here is derived from an EMBL/GenBank/DDBJ whole genome shotgun (WGS) entry which is preliminary data.</text>
</comment>
<feature type="compositionally biased region" description="Basic and acidic residues" evidence="4">
    <location>
        <begin position="1"/>
        <end position="44"/>
    </location>
</feature>
<feature type="compositionally biased region" description="Basic and acidic residues" evidence="4">
    <location>
        <begin position="79"/>
        <end position="90"/>
    </location>
</feature>
<feature type="compositionally biased region" description="Polar residues" evidence="4">
    <location>
        <begin position="100"/>
        <end position="111"/>
    </location>
</feature>